<protein>
    <submittedName>
        <fullName evidence="1">Uncharacterized protein</fullName>
    </submittedName>
</protein>
<accession>A0AC61QNR8</accession>
<evidence type="ECO:0000313" key="1">
    <source>
        <dbReference type="EMBL" id="TGX81457.1"/>
    </source>
</evidence>
<gene>
    <name evidence="1" type="ORF">E5358_09985</name>
</gene>
<evidence type="ECO:0000313" key="2">
    <source>
        <dbReference type="Proteomes" id="UP000308886"/>
    </source>
</evidence>
<reference evidence="1" key="1">
    <citation type="submission" date="2019-04" db="EMBL/GenBank/DDBJ databases">
        <title>Microbes associate with the intestines of laboratory mice.</title>
        <authorList>
            <person name="Navarre W."/>
            <person name="Wong E."/>
            <person name="Huang K."/>
            <person name="Tropini C."/>
            <person name="Ng K."/>
            <person name="Yu B."/>
        </authorList>
    </citation>
    <scope>NUCLEOTIDE SEQUENCE</scope>
    <source>
        <strain evidence="1">NM73_A23</strain>
    </source>
</reference>
<comment type="caution">
    <text evidence="1">The sequence shown here is derived from an EMBL/GenBank/DDBJ whole genome shotgun (WGS) entry which is preliminary data.</text>
</comment>
<dbReference type="EMBL" id="SRZC01000016">
    <property type="protein sequence ID" value="TGX81457.1"/>
    <property type="molecule type" value="Genomic_DNA"/>
</dbReference>
<organism evidence="1 2">
    <name type="scientific">Palleniella muris</name>
    <dbReference type="NCBI Taxonomy" id="3038145"/>
    <lineage>
        <taxon>Bacteria</taxon>
        <taxon>Pseudomonadati</taxon>
        <taxon>Bacteroidota</taxon>
        <taxon>Bacteroidia</taxon>
        <taxon>Bacteroidales</taxon>
        <taxon>Prevotellaceae</taxon>
        <taxon>Palleniella</taxon>
    </lineage>
</organism>
<proteinExistence type="predicted"/>
<keyword evidence="2" id="KW-1185">Reference proteome</keyword>
<sequence>MKELRRMVIVEMTEKVRLLLSMQEKDGLQWRGTKRDLLELLHEVYYHCGIVMADGSYATFTYLVGRVFKVFGMVPPRNPSSKAFRAEGRKGVRRASLFSRMESAASAGGRAGLDRFWEGIVR</sequence>
<name>A0AC61QNR8_9BACT</name>
<dbReference type="Proteomes" id="UP000308886">
    <property type="component" value="Unassembled WGS sequence"/>
</dbReference>